<comment type="subcellular location">
    <subcellularLocation>
        <location evidence="1">Secreted</location>
    </subcellularLocation>
</comment>
<dbReference type="SUPFAM" id="SSF49842">
    <property type="entry name" value="TNF-like"/>
    <property type="match status" value="1"/>
</dbReference>
<dbReference type="OrthoDB" id="6154955at2759"/>
<dbReference type="AlphaFoldDB" id="A0A6P7IAE8"/>
<dbReference type="Gene3D" id="2.60.120.40">
    <property type="match status" value="1"/>
</dbReference>
<dbReference type="PRINTS" id="PR00007">
    <property type="entry name" value="COMPLEMNTC1Q"/>
</dbReference>
<evidence type="ECO:0000313" key="7">
    <source>
        <dbReference type="RefSeq" id="XP_028261666.1"/>
    </source>
</evidence>
<keyword evidence="3 4" id="KW-0732">Signal</keyword>
<sequence length="215" mass="23689">MDMKVFLLLSLIGLASCDLPFLRTCMDAEDTNTKTLPTLCSNYKNIEYIYSEIAALKNENKALRASLAEQTNKFQNVTTLDNNKVAFSASITEGADVFTGPRTDSSPSVLIFNHVFTNIGNAYSNQTGIFTTPVKGVYQFTFMTFGNNTNTSGAILMKNGLHQVSTWESQGPDYSDTTSNTVILQLNQNDTVNMILWQGGKIHTSVFSGFLLFTV</sequence>
<organism evidence="6 7">
    <name type="scientific">Parambassis ranga</name>
    <name type="common">Indian glassy fish</name>
    <dbReference type="NCBI Taxonomy" id="210632"/>
    <lineage>
        <taxon>Eukaryota</taxon>
        <taxon>Metazoa</taxon>
        <taxon>Chordata</taxon>
        <taxon>Craniata</taxon>
        <taxon>Vertebrata</taxon>
        <taxon>Euteleostomi</taxon>
        <taxon>Actinopterygii</taxon>
        <taxon>Neopterygii</taxon>
        <taxon>Teleostei</taxon>
        <taxon>Neoteleostei</taxon>
        <taxon>Acanthomorphata</taxon>
        <taxon>Ovalentaria</taxon>
        <taxon>Ambassidae</taxon>
        <taxon>Parambassis</taxon>
    </lineage>
</organism>
<evidence type="ECO:0000256" key="2">
    <source>
        <dbReference type="ARBA" id="ARBA00022525"/>
    </source>
</evidence>
<protein>
    <submittedName>
        <fullName evidence="7">Cerebellin-1-like</fullName>
    </submittedName>
</protein>
<dbReference type="PANTHER" id="PTHR22923">
    <property type="entry name" value="CEREBELLIN-RELATED"/>
    <property type="match status" value="1"/>
</dbReference>
<evidence type="ECO:0000256" key="4">
    <source>
        <dbReference type="SAM" id="SignalP"/>
    </source>
</evidence>
<evidence type="ECO:0000256" key="1">
    <source>
        <dbReference type="ARBA" id="ARBA00004613"/>
    </source>
</evidence>
<accession>A0A6P7IAE8</accession>
<keyword evidence="6" id="KW-1185">Reference proteome</keyword>
<name>A0A6P7IAE8_9TELE</name>
<dbReference type="InterPro" id="IPR001073">
    <property type="entry name" value="C1q_dom"/>
</dbReference>
<dbReference type="GO" id="GO:0005576">
    <property type="term" value="C:extracellular region"/>
    <property type="evidence" value="ECO:0007669"/>
    <property type="project" value="UniProtKB-SubCell"/>
</dbReference>
<dbReference type="RefSeq" id="XP_028261666.1">
    <property type="nucleotide sequence ID" value="XM_028405865.1"/>
</dbReference>
<reference evidence="7" key="1">
    <citation type="submission" date="2025-08" db="UniProtKB">
        <authorList>
            <consortium name="RefSeq"/>
        </authorList>
    </citation>
    <scope>IDENTIFICATION</scope>
</reference>
<dbReference type="PROSITE" id="PS51257">
    <property type="entry name" value="PROKAR_LIPOPROTEIN"/>
    <property type="match status" value="1"/>
</dbReference>
<dbReference type="GeneID" id="114435897"/>
<proteinExistence type="predicted"/>
<dbReference type="InParanoid" id="A0A6P7IAE8"/>
<dbReference type="InterPro" id="IPR008983">
    <property type="entry name" value="Tumour_necrosis_fac-like_dom"/>
</dbReference>
<dbReference type="PANTHER" id="PTHR22923:SF102">
    <property type="entry name" value="CEREBELLIN 13-RELATED"/>
    <property type="match status" value="1"/>
</dbReference>
<evidence type="ECO:0000313" key="6">
    <source>
        <dbReference type="Proteomes" id="UP000515145"/>
    </source>
</evidence>
<dbReference type="Pfam" id="PF00386">
    <property type="entry name" value="C1q"/>
    <property type="match status" value="1"/>
</dbReference>
<feature type="signal peptide" evidence="4">
    <location>
        <begin position="1"/>
        <end position="17"/>
    </location>
</feature>
<gene>
    <name evidence="7" type="primary">LOC114435897</name>
</gene>
<feature type="chain" id="PRO_5027699948" evidence="4">
    <location>
        <begin position="18"/>
        <end position="215"/>
    </location>
</feature>
<keyword evidence="2" id="KW-0964">Secreted</keyword>
<dbReference type="InterPro" id="IPR050822">
    <property type="entry name" value="Cerebellin_Synaptic_Org"/>
</dbReference>
<dbReference type="PROSITE" id="PS50871">
    <property type="entry name" value="C1Q"/>
    <property type="match status" value="1"/>
</dbReference>
<dbReference type="Proteomes" id="UP000515145">
    <property type="component" value="Chromosome 5"/>
</dbReference>
<feature type="domain" description="C1q" evidence="5">
    <location>
        <begin position="80"/>
        <end position="215"/>
    </location>
</feature>
<evidence type="ECO:0000259" key="5">
    <source>
        <dbReference type="PROSITE" id="PS50871"/>
    </source>
</evidence>
<evidence type="ECO:0000256" key="3">
    <source>
        <dbReference type="ARBA" id="ARBA00022729"/>
    </source>
</evidence>
<dbReference type="SMART" id="SM00110">
    <property type="entry name" value="C1Q"/>
    <property type="match status" value="1"/>
</dbReference>